<keyword evidence="7" id="KW-1185">Reference proteome</keyword>
<protein>
    <submittedName>
        <fullName evidence="6">Aste57867_17879 protein</fullName>
    </submittedName>
</protein>
<dbReference type="EMBL" id="VJMH01006335">
    <property type="protein sequence ID" value="KAF0690760.1"/>
    <property type="molecule type" value="Genomic_DNA"/>
</dbReference>
<feature type="region of interest" description="Disordered" evidence="4">
    <location>
        <begin position="37"/>
        <end position="80"/>
    </location>
</feature>
<feature type="region of interest" description="Disordered" evidence="4">
    <location>
        <begin position="444"/>
        <end position="472"/>
    </location>
</feature>
<reference evidence="6 7" key="1">
    <citation type="submission" date="2019-03" db="EMBL/GenBank/DDBJ databases">
        <authorList>
            <person name="Gaulin E."/>
            <person name="Dumas B."/>
        </authorList>
    </citation>
    <scope>NUCLEOTIDE SEQUENCE [LARGE SCALE GENOMIC DNA]</scope>
    <source>
        <strain evidence="6">CBS 568.67</strain>
    </source>
</reference>
<feature type="compositionally biased region" description="Basic and acidic residues" evidence="4">
    <location>
        <begin position="446"/>
        <end position="455"/>
    </location>
</feature>
<dbReference type="AlphaFoldDB" id="A0A485LAE8"/>
<dbReference type="GO" id="GO:1902369">
    <property type="term" value="P:negative regulation of RNA catabolic process"/>
    <property type="evidence" value="ECO:0007669"/>
    <property type="project" value="TreeGrafter"/>
</dbReference>
<name>A0A485LAE8_9STRA</name>
<dbReference type="OrthoDB" id="297219at2759"/>
<gene>
    <name evidence="6" type="primary">Aste57867_17879</name>
    <name evidence="5" type="ORF">As57867_017818</name>
    <name evidence="6" type="ORF">ASTE57867_17879</name>
</gene>
<dbReference type="Gene3D" id="1.25.40.10">
    <property type="entry name" value="Tetratricopeptide repeat domain"/>
    <property type="match status" value="1"/>
</dbReference>
<keyword evidence="3" id="KW-0539">Nucleus</keyword>
<evidence type="ECO:0000256" key="3">
    <source>
        <dbReference type="ARBA" id="ARBA00023242"/>
    </source>
</evidence>
<dbReference type="Pfam" id="PF08424">
    <property type="entry name" value="NRDE-2"/>
    <property type="match status" value="1"/>
</dbReference>
<dbReference type="PANTHER" id="PTHR13471">
    <property type="entry name" value="TETRATRICOPEPTIDE-LIKE HELICAL"/>
    <property type="match status" value="1"/>
</dbReference>
<comment type="subcellular location">
    <subcellularLocation>
        <location evidence="1">Nucleus</location>
    </subcellularLocation>
</comment>
<evidence type="ECO:0000256" key="2">
    <source>
        <dbReference type="ARBA" id="ARBA00009265"/>
    </source>
</evidence>
<accession>A0A485LAE8</accession>
<dbReference type="GO" id="GO:0071013">
    <property type="term" value="C:catalytic step 2 spliceosome"/>
    <property type="evidence" value="ECO:0007669"/>
    <property type="project" value="TreeGrafter"/>
</dbReference>
<dbReference type="SMART" id="SM00386">
    <property type="entry name" value="HAT"/>
    <property type="match status" value="3"/>
</dbReference>
<dbReference type="EMBL" id="CAADRA010006356">
    <property type="protein sequence ID" value="VFT94622.1"/>
    <property type="molecule type" value="Genomic_DNA"/>
</dbReference>
<dbReference type="InterPro" id="IPR013633">
    <property type="entry name" value="NRDE-2"/>
</dbReference>
<evidence type="ECO:0000313" key="6">
    <source>
        <dbReference type="EMBL" id="VFT94622.1"/>
    </source>
</evidence>
<dbReference type="GO" id="GO:0006396">
    <property type="term" value="P:RNA processing"/>
    <property type="evidence" value="ECO:0007669"/>
    <property type="project" value="InterPro"/>
</dbReference>
<proteinExistence type="inferred from homology"/>
<reference evidence="5" key="2">
    <citation type="submission" date="2019-06" db="EMBL/GenBank/DDBJ databases">
        <title>Genomics analysis of Aphanomyces spp. identifies a new class of oomycete effector associated with host adaptation.</title>
        <authorList>
            <person name="Gaulin E."/>
        </authorList>
    </citation>
    <scope>NUCLEOTIDE SEQUENCE</scope>
    <source>
        <strain evidence="5">CBS 578.67</strain>
    </source>
</reference>
<dbReference type="Proteomes" id="UP000332933">
    <property type="component" value="Unassembled WGS sequence"/>
</dbReference>
<evidence type="ECO:0000256" key="1">
    <source>
        <dbReference type="ARBA" id="ARBA00004123"/>
    </source>
</evidence>
<dbReference type="InterPro" id="IPR011990">
    <property type="entry name" value="TPR-like_helical_dom_sf"/>
</dbReference>
<dbReference type="GO" id="GO:0031048">
    <property type="term" value="P:regulatory ncRNA-mediated heterochromatin formation"/>
    <property type="evidence" value="ECO:0007669"/>
    <property type="project" value="TreeGrafter"/>
</dbReference>
<sequence length="1121" mass="127499">MFSGGRNNHAAAAAKDASTTKKRDWLNIGKTYVDTLMSDDSDDEAVARETAASSQSREVVHVPKEKKAKAPPRKPLPPPRESAVFEIDHGGDRDNLFYGTLADKDKPRYHLVKRHKHHDNETSVRYFDPKQQPMRRLFMTTDQASAPPPLDLTANFVSVDPYNEIADTDESLQTEHQRLEAHIMAQNKKFNEDLRASPHNVSLWIRYMAAQEREGAFVKNKLKQRAVILEKQHAILDKARASNPDALELQKIAWLMALHLPEESQLMAELEKHIHAAPDNELLWLLVVQRTQEQFGAFSLPRMRNLYARILQTLQSMTTGDESTGASLVLFATLLSTLEVKSGYTERGLGLMQALIEYNCGMPSSLTSTSTRLHAFEAFWNQDFPRYGEAGHVAWSAWYDNHQHAVAPPPPLAYADDLVPDMAAFVAELQQRAANQLREMQPPLHLKGDLDHPYHTSDGSDDADDDASSHAARATAGDEYVWSNLHGYRIPIQDAHDAIEYERILQELKSNRPAAPAKKQKHNQLADRDERLGYDAVSKTDPHVSMLVEEELLQATQWRPLHARNPDDAAMIEAQPDRVLLFEEIQPFLFAVSPPWHAELTRAYLSLLGVSYLPRRRASAVLQWMYEDDVVSPTNPMVRVCVEMLHRRTRTPCDPLALLHATLHERVAVTQDALHDPSRVTHIRHMLWQTQQLTLLMEFETIVATALAKPDAPRALAKQLLAAAPTDMALWEQYAYMEWRLGNPKQVSRICEKTIESLATLDLHRFLYLRLRMELFDDDGGGRATKEQQWRSLYLVYRAFNHEADSLAKMCKKLDKKKLEYDTIVPASSVRQLRLRLQQQVDHASTAIATAQPHAAQLPALPFCVYNHAVVLLAVDGQAAAAKYFKKWIDTAKSNASTRTAAPRALMPNVWASVAEWLTAAYLDFIKRTGCAPRQWRHVTHLAMTLMPDHPTFVHVFVDAEQKNTMNQQVRRAVQSALQTSRLHFDAASPMVHLMALVGEIHRLEKTNKLETEDMCCGLHQWGPVAITRIRRAFEDAVDSISWRSQGSALLWRLYLRFEVQAGQVQHAIKVFYRGIYKCPWSKELYLDSLRLLRPYLTDDNVQEVLGFLVGKELYLRNDNV</sequence>
<dbReference type="InterPro" id="IPR003107">
    <property type="entry name" value="HAT"/>
</dbReference>
<comment type="similarity">
    <text evidence="2">Belongs to the NRDE2 family.</text>
</comment>
<evidence type="ECO:0000313" key="5">
    <source>
        <dbReference type="EMBL" id="KAF0690760.1"/>
    </source>
</evidence>
<evidence type="ECO:0000313" key="7">
    <source>
        <dbReference type="Proteomes" id="UP000332933"/>
    </source>
</evidence>
<dbReference type="PANTHER" id="PTHR13471:SF0">
    <property type="entry name" value="NUCLEAR EXOSOME REGULATOR NRDE2"/>
    <property type="match status" value="1"/>
</dbReference>
<feature type="region of interest" description="Disordered" evidence="4">
    <location>
        <begin position="1"/>
        <end position="21"/>
    </location>
</feature>
<evidence type="ECO:0000256" key="4">
    <source>
        <dbReference type="SAM" id="MobiDB-lite"/>
    </source>
</evidence>
<dbReference type="SUPFAM" id="SSF48452">
    <property type="entry name" value="TPR-like"/>
    <property type="match status" value="1"/>
</dbReference>
<organism evidence="6 7">
    <name type="scientific">Aphanomyces stellatus</name>
    <dbReference type="NCBI Taxonomy" id="120398"/>
    <lineage>
        <taxon>Eukaryota</taxon>
        <taxon>Sar</taxon>
        <taxon>Stramenopiles</taxon>
        <taxon>Oomycota</taxon>
        <taxon>Saprolegniomycetes</taxon>
        <taxon>Saprolegniales</taxon>
        <taxon>Verrucalvaceae</taxon>
        <taxon>Aphanomyces</taxon>
    </lineage>
</organism>